<keyword evidence="4" id="KW-0408">Iron</keyword>
<dbReference type="CDD" id="cd01335">
    <property type="entry name" value="Radical_SAM"/>
    <property type="match status" value="1"/>
</dbReference>
<evidence type="ECO:0000256" key="1">
    <source>
        <dbReference type="ARBA" id="ARBA00001966"/>
    </source>
</evidence>
<organism evidence="8 9">
    <name type="scientific">Candidatus Yanofskybacteria bacterium RIFCSPHIGHO2_01_FULL_41_26</name>
    <dbReference type="NCBI Taxonomy" id="1802661"/>
    <lineage>
        <taxon>Bacteria</taxon>
        <taxon>Candidatus Yanofskyibacteriota</taxon>
    </lineage>
</organism>
<dbReference type="Gene3D" id="3.40.50.280">
    <property type="entry name" value="Cobalamin-binding domain"/>
    <property type="match status" value="1"/>
</dbReference>
<dbReference type="InterPro" id="IPR036724">
    <property type="entry name" value="Cobalamin-bd_sf"/>
</dbReference>
<evidence type="ECO:0000256" key="2">
    <source>
        <dbReference type="ARBA" id="ARBA00022691"/>
    </source>
</evidence>
<dbReference type="Pfam" id="PF04055">
    <property type="entry name" value="Radical_SAM"/>
    <property type="match status" value="1"/>
</dbReference>
<dbReference type="InterPro" id="IPR006638">
    <property type="entry name" value="Elp3/MiaA/NifB-like_rSAM"/>
</dbReference>
<evidence type="ECO:0000259" key="6">
    <source>
        <dbReference type="PROSITE" id="PS51332"/>
    </source>
</evidence>
<evidence type="ECO:0000256" key="4">
    <source>
        <dbReference type="ARBA" id="ARBA00023004"/>
    </source>
</evidence>
<dbReference type="InterPro" id="IPR006158">
    <property type="entry name" value="Cobalamin-bd"/>
</dbReference>
<accession>A0A1F8EFW7</accession>
<keyword evidence="5" id="KW-0411">Iron-sulfur</keyword>
<dbReference type="InterPro" id="IPR023404">
    <property type="entry name" value="rSAM_horseshoe"/>
</dbReference>
<dbReference type="Pfam" id="PF02310">
    <property type="entry name" value="B12-binding"/>
    <property type="match status" value="1"/>
</dbReference>
<dbReference type="GO" id="GO:0051539">
    <property type="term" value="F:4 iron, 4 sulfur cluster binding"/>
    <property type="evidence" value="ECO:0007669"/>
    <property type="project" value="UniProtKB-KW"/>
</dbReference>
<sequence>MTEPIQLGTNPAIQKIANKIRRVLPSGCKRVLLVEPPNVPEEDWDPDVATNNRYPVYDPKGLAVLSSCIQLRGYETDVMDLNFMIQDSFKNNPNGFEYRNWENWLRQKLGEFKPHVVGLTCMFTIYHRSMTRIAQLIKEYNPQIIIIAGGVHSTMASSDVKSAPGQLVLEDCKEIDFVGLYEGNDSFPDFLDMANNKLEPENLTQIATLVDNNYVAITRRTEPRTETLNALPNYHDLPIERYSSLGRIGTFYWLFKPDTRAATILVNRGCRAHCRFCSVEKFNGKGVVLKRDIEMIGDELEFLRDKYGINHVMILDDDLLNGEERTVALFEDWQKRKLGITWDASNAVIASALTPEIAHAAAESGCIALSFGIESGNPQVLKNIPKPSGVPHYLRAGEIMKKHPQIFTKGLLMVGFPPEPERNFPGESIRMIWDTINLAKQMDLDWYTIQPLNLIPGVEMTNHALVRGEITKQELIDGSERPVVGSTGKQDRRSKEEKTKALPFISHLHDENLDRIPLRKELIDIWFVMDYMVNYEKLWNLELPIKIQMLHKLFVNMCDRTHKENALGNLFFALLEYRLGHKKMANDRLRLAREFSATNDYWRKRFPVLGLDGLVEKLQHMIDQLRD</sequence>
<dbReference type="GO" id="GO:0031419">
    <property type="term" value="F:cobalamin binding"/>
    <property type="evidence" value="ECO:0007669"/>
    <property type="project" value="InterPro"/>
</dbReference>
<feature type="domain" description="Radical SAM core" evidence="7">
    <location>
        <begin position="256"/>
        <end position="489"/>
    </location>
</feature>
<dbReference type="InterPro" id="IPR034466">
    <property type="entry name" value="Methyltransferase_Class_B"/>
</dbReference>
<reference evidence="8 9" key="1">
    <citation type="journal article" date="2016" name="Nat. Commun.">
        <title>Thousands of microbial genomes shed light on interconnected biogeochemical processes in an aquifer system.</title>
        <authorList>
            <person name="Anantharaman K."/>
            <person name="Brown C.T."/>
            <person name="Hug L.A."/>
            <person name="Sharon I."/>
            <person name="Castelle C.J."/>
            <person name="Probst A.J."/>
            <person name="Thomas B.C."/>
            <person name="Singh A."/>
            <person name="Wilkins M.J."/>
            <person name="Karaoz U."/>
            <person name="Brodie E.L."/>
            <person name="Williams K.H."/>
            <person name="Hubbard S.S."/>
            <person name="Banfield J.F."/>
        </authorList>
    </citation>
    <scope>NUCLEOTIDE SEQUENCE [LARGE SCALE GENOMIC DNA]</scope>
</reference>
<dbReference type="GO" id="GO:0046872">
    <property type="term" value="F:metal ion binding"/>
    <property type="evidence" value="ECO:0007669"/>
    <property type="project" value="UniProtKB-KW"/>
</dbReference>
<dbReference type="SUPFAM" id="SSF102114">
    <property type="entry name" value="Radical SAM enzymes"/>
    <property type="match status" value="1"/>
</dbReference>
<dbReference type="InterPro" id="IPR007197">
    <property type="entry name" value="rSAM"/>
</dbReference>
<gene>
    <name evidence="8" type="ORF">A2649_01060</name>
</gene>
<evidence type="ECO:0000256" key="3">
    <source>
        <dbReference type="ARBA" id="ARBA00022723"/>
    </source>
</evidence>
<dbReference type="SFLD" id="SFLDS00029">
    <property type="entry name" value="Radical_SAM"/>
    <property type="match status" value="1"/>
</dbReference>
<dbReference type="SMART" id="SM00729">
    <property type="entry name" value="Elp3"/>
    <property type="match status" value="1"/>
</dbReference>
<dbReference type="SFLD" id="SFLDG01082">
    <property type="entry name" value="B12-binding_domain_containing"/>
    <property type="match status" value="1"/>
</dbReference>
<dbReference type="SUPFAM" id="SSF52242">
    <property type="entry name" value="Cobalamin (vitamin B12)-binding domain"/>
    <property type="match status" value="1"/>
</dbReference>
<dbReference type="SFLD" id="SFLDG01123">
    <property type="entry name" value="methyltransferase_(Class_B)"/>
    <property type="match status" value="1"/>
</dbReference>
<name>A0A1F8EFW7_9BACT</name>
<dbReference type="Proteomes" id="UP000176893">
    <property type="component" value="Unassembled WGS sequence"/>
</dbReference>
<dbReference type="PROSITE" id="PS51918">
    <property type="entry name" value="RADICAL_SAM"/>
    <property type="match status" value="1"/>
</dbReference>
<dbReference type="PANTHER" id="PTHR43409">
    <property type="entry name" value="ANAEROBIC MAGNESIUM-PROTOPORPHYRIN IX MONOMETHYL ESTER CYCLASE-RELATED"/>
    <property type="match status" value="1"/>
</dbReference>
<evidence type="ECO:0000313" key="8">
    <source>
        <dbReference type="EMBL" id="OGM98938.1"/>
    </source>
</evidence>
<dbReference type="InterPro" id="IPR058240">
    <property type="entry name" value="rSAM_sf"/>
</dbReference>
<dbReference type="STRING" id="1802661.A2649_01060"/>
<dbReference type="PROSITE" id="PS51332">
    <property type="entry name" value="B12_BINDING"/>
    <property type="match status" value="1"/>
</dbReference>
<dbReference type="GO" id="GO:0003824">
    <property type="term" value="F:catalytic activity"/>
    <property type="evidence" value="ECO:0007669"/>
    <property type="project" value="InterPro"/>
</dbReference>
<keyword evidence="3" id="KW-0479">Metal-binding</keyword>
<dbReference type="EMBL" id="MGJB01000006">
    <property type="protein sequence ID" value="OGM98938.1"/>
    <property type="molecule type" value="Genomic_DNA"/>
</dbReference>
<dbReference type="Gene3D" id="3.80.30.20">
    <property type="entry name" value="tm_1862 like domain"/>
    <property type="match status" value="1"/>
</dbReference>
<evidence type="ECO:0000259" key="7">
    <source>
        <dbReference type="PROSITE" id="PS51918"/>
    </source>
</evidence>
<proteinExistence type="predicted"/>
<dbReference type="InterPro" id="IPR051198">
    <property type="entry name" value="BchE-like"/>
</dbReference>
<comment type="caution">
    <text evidence="8">The sequence shown here is derived from an EMBL/GenBank/DDBJ whole genome shotgun (WGS) entry which is preliminary data.</text>
</comment>
<evidence type="ECO:0000256" key="5">
    <source>
        <dbReference type="ARBA" id="ARBA00023014"/>
    </source>
</evidence>
<dbReference type="AlphaFoldDB" id="A0A1F8EFW7"/>
<keyword evidence="2" id="KW-0949">S-adenosyl-L-methionine</keyword>
<feature type="domain" description="B12-binding" evidence="6">
    <location>
        <begin position="44"/>
        <end position="201"/>
    </location>
</feature>
<comment type="cofactor">
    <cofactor evidence="1">
        <name>[4Fe-4S] cluster</name>
        <dbReference type="ChEBI" id="CHEBI:49883"/>
    </cofactor>
</comment>
<evidence type="ECO:0000313" key="9">
    <source>
        <dbReference type="Proteomes" id="UP000176893"/>
    </source>
</evidence>
<protein>
    <submittedName>
        <fullName evidence="8">Uncharacterized protein</fullName>
    </submittedName>
</protein>